<proteinExistence type="predicted"/>
<dbReference type="Proteomes" id="UP000015104">
    <property type="component" value="Unassembled WGS sequence"/>
</dbReference>
<evidence type="ECO:0000313" key="4">
    <source>
        <dbReference type="Proteomes" id="UP000015104"/>
    </source>
</evidence>
<organism evidence="3 4">
    <name type="scientific">Tetranychus urticae</name>
    <name type="common">Two-spotted spider mite</name>
    <dbReference type="NCBI Taxonomy" id="32264"/>
    <lineage>
        <taxon>Eukaryota</taxon>
        <taxon>Metazoa</taxon>
        <taxon>Ecdysozoa</taxon>
        <taxon>Arthropoda</taxon>
        <taxon>Chelicerata</taxon>
        <taxon>Arachnida</taxon>
        <taxon>Acari</taxon>
        <taxon>Acariformes</taxon>
        <taxon>Trombidiformes</taxon>
        <taxon>Prostigmata</taxon>
        <taxon>Eleutherengona</taxon>
        <taxon>Raphignathae</taxon>
        <taxon>Tetranychoidea</taxon>
        <taxon>Tetranychidae</taxon>
        <taxon>Tetranychus</taxon>
    </lineage>
</organism>
<feature type="compositionally biased region" description="Pro residues" evidence="1">
    <location>
        <begin position="277"/>
        <end position="289"/>
    </location>
</feature>
<evidence type="ECO:0000256" key="2">
    <source>
        <dbReference type="SAM" id="SignalP"/>
    </source>
</evidence>
<reference evidence="4" key="1">
    <citation type="submission" date="2011-08" db="EMBL/GenBank/DDBJ databases">
        <authorList>
            <person name="Rombauts S."/>
        </authorList>
    </citation>
    <scope>NUCLEOTIDE SEQUENCE</scope>
    <source>
        <strain evidence="4">London</strain>
    </source>
</reference>
<dbReference type="HOGENOM" id="CLU_691392_0_0_1"/>
<keyword evidence="4" id="KW-1185">Reference proteome</keyword>
<gene>
    <name evidence="3" type="primary">107359144</name>
</gene>
<dbReference type="KEGG" id="tut:107359144"/>
<feature type="chain" id="PRO_5004580809" description="Nose resistant-to-fluoxetine protein N-terminal domain-containing protein" evidence="2">
    <location>
        <begin position="22"/>
        <end position="399"/>
    </location>
</feature>
<accession>T1JYU3</accession>
<dbReference type="EnsemblMetazoa" id="tetur03g01580.1">
    <property type="protein sequence ID" value="tetur03g01580.1"/>
    <property type="gene ID" value="tetur03g01580"/>
</dbReference>
<protein>
    <recommendedName>
        <fullName evidence="5">Nose resistant-to-fluoxetine protein N-terminal domain-containing protein</fullName>
    </recommendedName>
</protein>
<feature type="region of interest" description="Disordered" evidence="1">
    <location>
        <begin position="265"/>
        <end position="378"/>
    </location>
</feature>
<evidence type="ECO:0000256" key="1">
    <source>
        <dbReference type="SAM" id="MobiDB-lite"/>
    </source>
</evidence>
<evidence type="ECO:0000313" key="3">
    <source>
        <dbReference type="EnsemblMetazoa" id="tetur03g01580.1"/>
    </source>
</evidence>
<sequence>MKLLYSLLWAGWLSLVVQCSADDDSGNVDQADPGKSKEERESKEMEAFMKLMIKSSQKHLKRMIETLDIGSIAGTKCNSSWHQFMAENELSPERFSTIMEDYKSGNHEKIIKLVRPEQCLTNQNGQFCQVDHLTNITMKSKSRVFDVTYALCYPRGCSTEDLNSIMSTITDSYKGSMFKVKLNIVKCITSMDNVTKMEIETAQKMMAKIASSSNQTMDFSSFKLPGSTSMFNQPMPSATNLPKFPLNMPQEIPVFSFDPNFSNQFSTSKPPSSYQPILPPPLLQPPPSKSPSSSTSSPLPSTINDPFITKPSTGEAVLEKPAPSPVITPHSAFKWPENEPDETEGANPLHFPEIFYSDETTESKPPTTSSPLDITRYDETQLRKMIPGLILPGEVNTPT</sequence>
<feature type="compositionally biased region" description="Low complexity" evidence="1">
    <location>
        <begin position="290"/>
        <end position="303"/>
    </location>
</feature>
<keyword evidence="2" id="KW-0732">Signal</keyword>
<feature type="signal peptide" evidence="2">
    <location>
        <begin position="1"/>
        <end position="21"/>
    </location>
</feature>
<reference evidence="3" key="2">
    <citation type="submission" date="2015-06" db="UniProtKB">
        <authorList>
            <consortium name="EnsemblMetazoa"/>
        </authorList>
    </citation>
    <scope>IDENTIFICATION</scope>
</reference>
<dbReference type="OMA" id="AFMKLMI"/>
<evidence type="ECO:0008006" key="5">
    <source>
        <dbReference type="Google" id="ProtNLM"/>
    </source>
</evidence>
<name>T1JYU3_TETUR</name>
<dbReference type="EMBL" id="CAEY01001109">
    <property type="status" value="NOT_ANNOTATED_CDS"/>
    <property type="molecule type" value="Genomic_DNA"/>
</dbReference>
<dbReference type="AlphaFoldDB" id="T1JYU3"/>
<dbReference type="OrthoDB" id="10472388at2759"/>